<feature type="transmembrane region" description="Helical" evidence="1">
    <location>
        <begin position="667"/>
        <end position="694"/>
    </location>
</feature>
<feature type="transmembrane region" description="Helical" evidence="1">
    <location>
        <begin position="158"/>
        <end position="181"/>
    </location>
</feature>
<name>A0ABR1Z307_9PEZI</name>
<comment type="caution">
    <text evidence="2">The sequence shown here is derived from an EMBL/GenBank/DDBJ whole genome shotgun (WGS) entry which is preliminary data.</text>
</comment>
<accession>A0ABR1Z307</accession>
<dbReference type="PANTHER" id="PTHR37544">
    <property type="entry name" value="SPRAY-RELATED"/>
    <property type="match status" value="1"/>
</dbReference>
<sequence>MEEVVSSKHGDTQTKEVTEIIQDATPFSDDESQMRWMNGKSLGWTPAFLKRNSFSGFIVCYLYLLLGLAILATMDARKNGIATAKATDHYLWTYGPTAVLAIVAAYWGQVEHRTKQAMPWVLLKKKVTTASDTLLLDYVTLSQTEAFVKSLRQAHWPVVVAIVGSLLIKLLTVASTGLLVLQTAEFHNPDCNLFSSDEFVMNFQSSEIGSSIVLATLALNNGTMDYPPGTNADMAFQTLKVPEFYFDSENFQAEAIVRAFQGEFDCEIATLRSYDSNSNGYWTNQQLDIDSPSCQVTDITYSQKCSTVDPTTNECDFGDAIQINCNTTTGNPDPKRLVVLAGRAQKGYQNPGVENTPIGPILLDHTAALVCYPKYSIKNVRAKFDSAGNLLENTFIDLDHTTPEYTGWDLLEGLQASTAAAGLVLDTPFYYRSGVRELSRMWPFIDLFANSTYTASELQNPDTLKKATTSLFSMVTAQMAKHELMYPAEESKEGTCYSTEQRLRVRGLSLYLMAALLVLKIAVALVMFQIAPRNFAPRDPATIGDLALILANSPSLLDRLRHQGSSDVDDIRAHLMGIKCQSKIEDVGDSHRFLVEIFTESRHVEKATEKENATIKWWRPLSINPFFKILVALSLIMVAVVLEILYWRSEKSNGLAQVDAQGYIRFVWVYIPAIVMLTVQTLIGTVAFSTVFIFPFHVLRTKYSSTRDDILREYVSMTAFQSLLKSAMNRHFPVILMAVTMLLAPLLTIVVSGLYTAQGVELHQLVTLSTVNQFNSSYQADDLGFGANYDAFKQASMNIGLLTTQNFSYPAWTYDELAFPEVKFEDASIQDELSSFSANNKSKLYTRLPAIRGDLNCSLTPGAPKNISDWLYGTYDFQEYTKLRCDKGSEWLMPGSNAFGYFDINMGPRGSDFGNKICGAYGTDDSNWRAFTCGFSIQQFSTSVTLSATSLAILDASIDTSIPPQVFSNQTFSASFMYAFPTGMMSSAFGSGSFLFDSTGPSVSNSSMYDPAFQAAIYQLGTTKDPNSFPMQDYMDDTGFEKMTASLTRVYRILVAQTANLAIRVPFDASAPHSPAASSTATLTVLHVSRLMQSAVSTHILGVLLVVLALCVGLSLWVMDTRRVLPKNPASIAAGASLLAGNSEMLSAEGLKGEAQWWDPRELQNRGVWQGYVFSLGWWGAGEQGPHGEKKRFGIDVGRADR</sequence>
<organism evidence="2 3">
    <name type="scientific">Phyllosticta capitalensis</name>
    <dbReference type="NCBI Taxonomy" id="121624"/>
    <lineage>
        <taxon>Eukaryota</taxon>
        <taxon>Fungi</taxon>
        <taxon>Dikarya</taxon>
        <taxon>Ascomycota</taxon>
        <taxon>Pezizomycotina</taxon>
        <taxon>Dothideomycetes</taxon>
        <taxon>Dothideomycetes incertae sedis</taxon>
        <taxon>Botryosphaeriales</taxon>
        <taxon>Phyllostictaceae</taxon>
        <taxon>Phyllosticta</taxon>
    </lineage>
</organism>
<keyword evidence="3" id="KW-1185">Reference proteome</keyword>
<keyword evidence="1" id="KW-1133">Transmembrane helix</keyword>
<dbReference type="Pfam" id="PF11915">
    <property type="entry name" value="DUF3433"/>
    <property type="match status" value="2"/>
</dbReference>
<feature type="transmembrane region" description="Helical" evidence="1">
    <location>
        <begin position="54"/>
        <end position="74"/>
    </location>
</feature>
<protein>
    <submittedName>
        <fullName evidence="2">Uncharacterized protein</fullName>
    </submittedName>
</protein>
<dbReference type="Proteomes" id="UP001492380">
    <property type="component" value="Unassembled WGS sequence"/>
</dbReference>
<feature type="transmembrane region" description="Helical" evidence="1">
    <location>
        <begin position="626"/>
        <end position="647"/>
    </location>
</feature>
<feature type="transmembrane region" description="Helical" evidence="1">
    <location>
        <begin position="508"/>
        <end position="528"/>
    </location>
</feature>
<feature type="transmembrane region" description="Helical" evidence="1">
    <location>
        <begin position="89"/>
        <end position="108"/>
    </location>
</feature>
<feature type="transmembrane region" description="Helical" evidence="1">
    <location>
        <begin position="734"/>
        <end position="755"/>
    </location>
</feature>
<evidence type="ECO:0000256" key="1">
    <source>
        <dbReference type="SAM" id="Phobius"/>
    </source>
</evidence>
<keyword evidence="1" id="KW-0472">Membrane</keyword>
<dbReference type="InterPro" id="IPR021840">
    <property type="entry name" value="DUF3433"/>
</dbReference>
<dbReference type="PANTHER" id="PTHR37544:SF3">
    <property type="entry name" value="SPRAY"/>
    <property type="match status" value="1"/>
</dbReference>
<gene>
    <name evidence="2" type="ORF">HDK90DRAFT_20261</name>
</gene>
<evidence type="ECO:0000313" key="2">
    <source>
        <dbReference type="EMBL" id="KAK8246782.1"/>
    </source>
</evidence>
<evidence type="ECO:0000313" key="3">
    <source>
        <dbReference type="Proteomes" id="UP001492380"/>
    </source>
</evidence>
<dbReference type="EMBL" id="JBBWRZ010000001">
    <property type="protein sequence ID" value="KAK8246782.1"/>
    <property type="molecule type" value="Genomic_DNA"/>
</dbReference>
<reference evidence="2 3" key="1">
    <citation type="submission" date="2024-04" db="EMBL/GenBank/DDBJ databases">
        <title>Phyllosticta paracitricarpa is synonymous to the EU quarantine fungus P. citricarpa based on phylogenomic analyses.</title>
        <authorList>
            <consortium name="Lawrence Berkeley National Laboratory"/>
            <person name="Van Ingen-Buijs V.A."/>
            <person name="Van Westerhoven A.C."/>
            <person name="Haridas S."/>
            <person name="Skiadas P."/>
            <person name="Martin F."/>
            <person name="Groenewald J.Z."/>
            <person name="Crous P.W."/>
            <person name="Seidl M.F."/>
        </authorList>
    </citation>
    <scope>NUCLEOTIDE SEQUENCE [LARGE SCALE GENOMIC DNA]</scope>
    <source>
        <strain evidence="2 3">CBS 123374</strain>
    </source>
</reference>
<proteinExistence type="predicted"/>
<keyword evidence="1" id="KW-0812">Transmembrane</keyword>
<feature type="transmembrane region" description="Helical" evidence="1">
    <location>
        <begin position="1099"/>
        <end position="1119"/>
    </location>
</feature>